<comment type="subunit">
    <text evidence="2">Part of the Csm effector complex that includes Cas10, Csm2, Csm3, Csm4 and Csm5.</text>
</comment>
<dbReference type="EMBL" id="CP070614">
    <property type="protein sequence ID" value="QSE87181.1"/>
    <property type="molecule type" value="Genomic_DNA"/>
</dbReference>
<keyword evidence="4" id="KW-0614">Plasmid</keyword>
<gene>
    <name evidence="4" type="ORF">JWS13_00265</name>
</gene>
<evidence type="ECO:0000313" key="4">
    <source>
        <dbReference type="EMBL" id="QSE87181.1"/>
    </source>
</evidence>
<sequence length="283" mass="30924">MTTTVHWDLAITALSSISHKDDDTSTTTALFRREPVIQPDGTEELVPIVSGNSFRGALRRTGEELLRDVLDYEGILSLPAAHTLRSGGALRKINGEPISGRRLERLRTLIPQIAVFGGNTTGTMVKGRLQVGKVVPKVRETAHILRNPGGAPLPGQFDLLGLERYSRFDDADSGDFPTPRAPDSSSGNQLMRYEIETLPAGTQFESWLRLTRGTDQEVAFFQDVLDTFAADGRIGGRQAIGHGLIKLESDRKVVAGPSPLDCDWRERVRDVRGEALDVLAGLT</sequence>
<reference evidence="4 5" key="2">
    <citation type="journal article" date="2022" name="Arch. Microbiol.">
        <title>Rhodococcus pseudokoreensis sp. nov. isolated from the rhizosphere of young M26 apple rootstocks.</title>
        <authorList>
            <person name="Kampfer P."/>
            <person name="Glaeser S.P."/>
            <person name="Blom J."/>
            <person name="Wolf J."/>
            <person name="Benning S."/>
            <person name="Schloter M."/>
            <person name="Neumann-Schaal M."/>
        </authorList>
    </citation>
    <scope>NUCLEOTIDE SEQUENCE [LARGE SCALE GENOMIC DNA]</scope>
    <source>
        <strain evidence="4 5">R79</strain>
    </source>
</reference>
<geneLocation type="plasmid" evidence="4 5">
    <name>unnamed5</name>
</geneLocation>
<accession>A0A974VXJ6</accession>
<feature type="domain" description="CRISPR type III-associated protein" evidence="3">
    <location>
        <begin position="41"/>
        <end position="246"/>
    </location>
</feature>
<evidence type="ECO:0000256" key="2">
    <source>
        <dbReference type="ARBA" id="ARBA00093789"/>
    </source>
</evidence>
<evidence type="ECO:0000259" key="3">
    <source>
        <dbReference type="Pfam" id="PF03787"/>
    </source>
</evidence>
<proteinExistence type="predicted"/>
<dbReference type="InterPro" id="IPR005537">
    <property type="entry name" value="RAMP_III_fam"/>
</dbReference>
<reference evidence="4 5" key="1">
    <citation type="journal article" date="2021" name="Microbiol. Resour. Announc.">
        <title>Complete Genome Sequences of Two Rhodococcus sp. Strains with Large and Linear Chromosomes, Isolated from Apple Rhizosphere.</title>
        <authorList>
            <person name="Benning S."/>
            <person name="Brugnone N."/>
            <person name="Siani R."/>
            <person name="Kublik S."/>
            <person name="Schloter M."/>
            <person name="Rad V."/>
        </authorList>
    </citation>
    <scope>NUCLEOTIDE SEQUENCE [LARGE SCALE GENOMIC DNA]</scope>
    <source>
        <strain evidence="4 5">R79</strain>
    </source>
</reference>
<evidence type="ECO:0000256" key="1">
    <source>
        <dbReference type="ARBA" id="ARBA00023118"/>
    </source>
</evidence>
<keyword evidence="5" id="KW-1185">Reference proteome</keyword>
<dbReference type="RefSeq" id="WP_206003917.1">
    <property type="nucleotide sequence ID" value="NZ_CP070614.1"/>
</dbReference>
<evidence type="ECO:0000313" key="5">
    <source>
        <dbReference type="Proteomes" id="UP000662986"/>
    </source>
</evidence>
<keyword evidence="1" id="KW-0051">Antiviral defense</keyword>
<organism evidence="4 5">
    <name type="scientific">Rhodococcus pseudokoreensis</name>
    <dbReference type="NCBI Taxonomy" id="2811421"/>
    <lineage>
        <taxon>Bacteria</taxon>
        <taxon>Bacillati</taxon>
        <taxon>Actinomycetota</taxon>
        <taxon>Actinomycetes</taxon>
        <taxon>Mycobacteriales</taxon>
        <taxon>Nocardiaceae</taxon>
        <taxon>Rhodococcus</taxon>
    </lineage>
</organism>
<name>A0A974VXJ6_9NOCA</name>
<dbReference type="Pfam" id="PF03787">
    <property type="entry name" value="RAMPs"/>
    <property type="match status" value="1"/>
</dbReference>
<protein>
    <recommendedName>
        <fullName evidence="3">CRISPR type III-associated protein domain-containing protein</fullName>
    </recommendedName>
</protein>
<dbReference type="Proteomes" id="UP000662986">
    <property type="component" value="Plasmid unnamed5"/>
</dbReference>